<dbReference type="SUPFAM" id="SSF53328">
    <property type="entry name" value="Formyltransferase"/>
    <property type="match status" value="1"/>
</dbReference>
<name>T1AEQ0_9ZZZZ</name>
<protein>
    <submittedName>
        <fullName evidence="1">Methionyl-tRNA formyltransferase</fullName>
    </submittedName>
</protein>
<reference evidence="1" key="2">
    <citation type="journal article" date="2014" name="ISME J.">
        <title>Microbial stratification in low pH oxic and suboxic macroscopic growths along an acid mine drainage.</title>
        <authorList>
            <person name="Mendez-Garcia C."/>
            <person name="Mesa V."/>
            <person name="Sprenger R.R."/>
            <person name="Richter M."/>
            <person name="Diez M.S."/>
            <person name="Solano J."/>
            <person name="Bargiela R."/>
            <person name="Golyshina O.V."/>
            <person name="Manteca A."/>
            <person name="Ramos J.L."/>
            <person name="Gallego J.R."/>
            <person name="Llorente I."/>
            <person name="Martins Dos Santos V.A."/>
            <person name="Jensen O.N."/>
            <person name="Pelaez A.I."/>
            <person name="Sanchez J."/>
            <person name="Ferrer M."/>
        </authorList>
    </citation>
    <scope>NUCLEOTIDE SEQUENCE</scope>
</reference>
<dbReference type="InterPro" id="IPR036477">
    <property type="entry name" value="Formyl_transf_N_sf"/>
</dbReference>
<dbReference type="GO" id="GO:0016740">
    <property type="term" value="F:transferase activity"/>
    <property type="evidence" value="ECO:0007669"/>
    <property type="project" value="UniProtKB-KW"/>
</dbReference>
<comment type="caution">
    <text evidence="1">The sequence shown here is derived from an EMBL/GenBank/DDBJ whole genome shotgun (WGS) entry which is preliminary data.</text>
</comment>
<keyword evidence="1" id="KW-0808">Transferase</keyword>
<gene>
    <name evidence="1" type="ORF">B1A_16824</name>
</gene>
<evidence type="ECO:0000313" key="1">
    <source>
        <dbReference type="EMBL" id="EQD39489.1"/>
    </source>
</evidence>
<organism evidence="1">
    <name type="scientific">mine drainage metagenome</name>
    <dbReference type="NCBI Taxonomy" id="410659"/>
    <lineage>
        <taxon>unclassified sequences</taxon>
        <taxon>metagenomes</taxon>
        <taxon>ecological metagenomes</taxon>
    </lineage>
</organism>
<reference evidence="1" key="1">
    <citation type="submission" date="2013-08" db="EMBL/GenBank/DDBJ databases">
        <authorList>
            <person name="Mendez C."/>
            <person name="Richter M."/>
            <person name="Ferrer M."/>
            <person name="Sanchez J."/>
        </authorList>
    </citation>
    <scope>NUCLEOTIDE SEQUENCE</scope>
</reference>
<dbReference type="Gene3D" id="3.40.50.170">
    <property type="entry name" value="Formyl transferase, N-terminal domain"/>
    <property type="match status" value="1"/>
</dbReference>
<accession>T1AEQ0</accession>
<dbReference type="AlphaFoldDB" id="T1AEQ0"/>
<sequence length="83" mass="8993">MANKNEFSSLSSNPKIVFMGSPQEAASVLEHLIESDMTPVCVVTNPPARRGRGKAISPTLVEEVALVHGIKVLYDPVELVDFD</sequence>
<feature type="non-terminal residue" evidence="1">
    <location>
        <position position="83"/>
    </location>
</feature>
<proteinExistence type="predicted"/>
<dbReference type="EMBL" id="AUZX01012368">
    <property type="protein sequence ID" value="EQD39489.1"/>
    <property type="molecule type" value="Genomic_DNA"/>
</dbReference>